<proteinExistence type="predicted"/>
<dbReference type="EMBL" id="UYYB01032517">
    <property type="protein sequence ID" value="VDM73798.1"/>
    <property type="molecule type" value="Genomic_DNA"/>
</dbReference>
<dbReference type="OrthoDB" id="412787at2759"/>
<evidence type="ECO:0000313" key="1">
    <source>
        <dbReference type="EMBL" id="VDM73798.1"/>
    </source>
</evidence>
<reference evidence="1 2" key="1">
    <citation type="submission" date="2018-11" db="EMBL/GenBank/DDBJ databases">
        <authorList>
            <consortium name="Pathogen Informatics"/>
        </authorList>
    </citation>
    <scope>NUCLEOTIDE SEQUENCE [LARGE SCALE GENOMIC DNA]</scope>
</reference>
<sequence length="85" mass="9489">MTPCMKLENLTGAGLTNYTRFKDENGCEHGFAGCLDYIWTDSALVHRMAPRPSLEQMAKYGALPSKIAPSDHIPLFVLDFIDKVE</sequence>
<evidence type="ECO:0000313" key="2">
    <source>
        <dbReference type="Proteomes" id="UP000270094"/>
    </source>
</evidence>
<dbReference type="Gene3D" id="4.10.60.20">
    <property type="match status" value="1"/>
</dbReference>
<organism evidence="1 2">
    <name type="scientific">Strongylus vulgaris</name>
    <name type="common">Blood worm</name>
    <dbReference type="NCBI Taxonomy" id="40348"/>
    <lineage>
        <taxon>Eukaryota</taxon>
        <taxon>Metazoa</taxon>
        <taxon>Ecdysozoa</taxon>
        <taxon>Nematoda</taxon>
        <taxon>Chromadorea</taxon>
        <taxon>Rhabditida</taxon>
        <taxon>Rhabditina</taxon>
        <taxon>Rhabditomorpha</taxon>
        <taxon>Strongyloidea</taxon>
        <taxon>Strongylidae</taxon>
        <taxon>Strongylus</taxon>
    </lineage>
</organism>
<dbReference type="SUPFAM" id="SSF56219">
    <property type="entry name" value="DNase I-like"/>
    <property type="match status" value="1"/>
</dbReference>
<dbReference type="Proteomes" id="UP000270094">
    <property type="component" value="Unassembled WGS sequence"/>
</dbReference>
<protein>
    <recommendedName>
        <fullName evidence="3">Endonuclease/exonuclease/phosphatase domain-containing protein</fullName>
    </recommendedName>
</protein>
<gene>
    <name evidence="1" type="ORF">SVUK_LOCUS8796</name>
</gene>
<dbReference type="AlphaFoldDB" id="A0A3P7L3K4"/>
<dbReference type="InterPro" id="IPR036691">
    <property type="entry name" value="Endo/exonu/phosph_ase_sf"/>
</dbReference>
<name>A0A3P7L3K4_STRVU</name>
<accession>A0A3P7L3K4</accession>
<evidence type="ECO:0008006" key="3">
    <source>
        <dbReference type="Google" id="ProtNLM"/>
    </source>
</evidence>
<keyword evidence="2" id="KW-1185">Reference proteome</keyword>